<comment type="caution">
    <text evidence="2">The sequence shown here is derived from an EMBL/GenBank/DDBJ whole genome shotgun (WGS) entry which is preliminary data.</text>
</comment>
<gene>
    <name evidence="2" type="ORF">LVIROSA_LOCUS1642</name>
</gene>
<sequence length="206" mass="23940">MELAIYIMMAILIDAFGVFPFKKTHLFLSPLFPIILGFIERKAFVPPKILLIDEVFESDTIDVQLHDFFKRKPVSRCKDEFLNVLCEESDDEPLGGEGEHAPVESNSYGEVDDEKDTEESSEEDSDEDQIEYSIHDLKVKWNVIKPVLGERYESRHQLILYLTNYSIHKGYKIRFKKCDSVRLVVVCESDPEKCPFYGSCFMDEYC</sequence>
<accession>A0AAU9LHZ2</accession>
<evidence type="ECO:0008006" key="4">
    <source>
        <dbReference type="Google" id="ProtNLM"/>
    </source>
</evidence>
<proteinExistence type="predicted"/>
<dbReference type="AlphaFoldDB" id="A0AAU9LHZ2"/>
<evidence type="ECO:0000313" key="3">
    <source>
        <dbReference type="Proteomes" id="UP001157418"/>
    </source>
</evidence>
<protein>
    <recommendedName>
        <fullName evidence="4">Transposase MuDR plant domain-containing protein</fullName>
    </recommendedName>
</protein>
<dbReference type="EMBL" id="CAKMRJ010000001">
    <property type="protein sequence ID" value="CAH1413690.1"/>
    <property type="molecule type" value="Genomic_DNA"/>
</dbReference>
<feature type="compositionally biased region" description="Acidic residues" evidence="1">
    <location>
        <begin position="110"/>
        <end position="129"/>
    </location>
</feature>
<name>A0AAU9LHZ2_9ASTR</name>
<organism evidence="2 3">
    <name type="scientific">Lactuca virosa</name>
    <dbReference type="NCBI Taxonomy" id="75947"/>
    <lineage>
        <taxon>Eukaryota</taxon>
        <taxon>Viridiplantae</taxon>
        <taxon>Streptophyta</taxon>
        <taxon>Embryophyta</taxon>
        <taxon>Tracheophyta</taxon>
        <taxon>Spermatophyta</taxon>
        <taxon>Magnoliopsida</taxon>
        <taxon>eudicotyledons</taxon>
        <taxon>Gunneridae</taxon>
        <taxon>Pentapetalae</taxon>
        <taxon>asterids</taxon>
        <taxon>campanulids</taxon>
        <taxon>Asterales</taxon>
        <taxon>Asteraceae</taxon>
        <taxon>Cichorioideae</taxon>
        <taxon>Cichorieae</taxon>
        <taxon>Lactucinae</taxon>
        <taxon>Lactuca</taxon>
    </lineage>
</organism>
<keyword evidence="3" id="KW-1185">Reference proteome</keyword>
<evidence type="ECO:0000256" key="1">
    <source>
        <dbReference type="SAM" id="MobiDB-lite"/>
    </source>
</evidence>
<evidence type="ECO:0000313" key="2">
    <source>
        <dbReference type="EMBL" id="CAH1413690.1"/>
    </source>
</evidence>
<reference evidence="2 3" key="1">
    <citation type="submission" date="2022-01" db="EMBL/GenBank/DDBJ databases">
        <authorList>
            <person name="Xiong W."/>
            <person name="Schranz E."/>
        </authorList>
    </citation>
    <scope>NUCLEOTIDE SEQUENCE [LARGE SCALE GENOMIC DNA]</scope>
</reference>
<dbReference type="Proteomes" id="UP001157418">
    <property type="component" value="Unassembled WGS sequence"/>
</dbReference>
<feature type="region of interest" description="Disordered" evidence="1">
    <location>
        <begin position="89"/>
        <end position="129"/>
    </location>
</feature>